<dbReference type="PANTHER" id="PTHR23220">
    <property type="entry name" value="INTEGRIN ALPHA"/>
    <property type="match status" value="1"/>
</dbReference>
<evidence type="ECO:0000256" key="1">
    <source>
        <dbReference type="ARBA" id="ARBA00022729"/>
    </source>
</evidence>
<accession>A0ABN7NYG4</accession>
<protein>
    <submittedName>
        <fullName evidence="6">Uncharacterized protein</fullName>
    </submittedName>
</protein>
<dbReference type="InterPro" id="IPR013519">
    <property type="entry name" value="Int_alpha_beta-p"/>
</dbReference>
<evidence type="ECO:0000256" key="3">
    <source>
        <dbReference type="ARBA" id="ARBA00023180"/>
    </source>
</evidence>
<gene>
    <name evidence="6" type="ORF">TPAB3V08_LOCUS6690</name>
</gene>
<proteinExistence type="inferred from homology"/>
<feature type="non-terminal residue" evidence="6">
    <location>
        <position position="221"/>
    </location>
</feature>
<evidence type="ECO:0000256" key="2">
    <source>
        <dbReference type="ARBA" id="ARBA00022737"/>
    </source>
</evidence>
<name>A0ABN7NYG4_TIMPD</name>
<keyword evidence="7" id="KW-1185">Reference proteome</keyword>
<dbReference type="EMBL" id="CAJPIN010010369">
    <property type="protein sequence ID" value="CAG2059731.1"/>
    <property type="molecule type" value="Genomic_DNA"/>
</dbReference>
<dbReference type="InterPro" id="IPR000413">
    <property type="entry name" value="Integrin_alpha"/>
</dbReference>
<comment type="similarity">
    <text evidence="5">Belongs to the integrin alpha chain family.</text>
</comment>
<evidence type="ECO:0000256" key="4">
    <source>
        <dbReference type="PROSITE-ProRule" id="PRU00803"/>
    </source>
</evidence>
<reference evidence="6" key="1">
    <citation type="submission" date="2021-03" db="EMBL/GenBank/DDBJ databases">
        <authorList>
            <person name="Tran Van P."/>
        </authorList>
    </citation>
    <scope>NUCLEOTIDE SEQUENCE</scope>
</reference>
<keyword evidence="1" id="KW-0732">Signal</keyword>
<feature type="repeat" description="FG-GAP" evidence="4">
    <location>
        <begin position="23"/>
        <end position="88"/>
    </location>
</feature>
<keyword evidence="2" id="KW-0677">Repeat</keyword>
<feature type="repeat" description="FG-GAP" evidence="4">
    <location>
        <begin position="89"/>
        <end position="172"/>
    </location>
</feature>
<dbReference type="SUPFAM" id="SSF69318">
    <property type="entry name" value="Integrin alpha N-terminal domain"/>
    <property type="match status" value="1"/>
</dbReference>
<keyword evidence="3" id="KW-0325">Glycoprotein</keyword>
<keyword evidence="5" id="KW-0401">Integrin</keyword>
<organism evidence="6 7">
    <name type="scientific">Timema podura</name>
    <name type="common">Walking stick</name>
    <dbReference type="NCBI Taxonomy" id="61482"/>
    <lineage>
        <taxon>Eukaryota</taxon>
        <taxon>Metazoa</taxon>
        <taxon>Ecdysozoa</taxon>
        <taxon>Arthropoda</taxon>
        <taxon>Hexapoda</taxon>
        <taxon>Insecta</taxon>
        <taxon>Pterygota</taxon>
        <taxon>Neoptera</taxon>
        <taxon>Polyneoptera</taxon>
        <taxon>Phasmatodea</taxon>
        <taxon>Timematodea</taxon>
        <taxon>Timematoidea</taxon>
        <taxon>Timematidae</taxon>
        <taxon>Timema</taxon>
    </lineage>
</organism>
<dbReference type="PROSITE" id="PS51470">
    <property type="entry name" value="FG_GAP"/>
    <property type="match status" value="3"/>
</dbReference>
<sequence length="221" mass="24385">MVTQGACGIRAFIGVLLYTWNMTNLYNLTGEQLGAYFGYSLCVVDVDGDQLDDVVVGAPMYTDLSNNEGKYDTGRIYIFYQGKQNKFQRFDVRDGKNSKCRFGLALTSLGDINKDGFAEVEDRTAHILRETMAFLHSYVRLFADFAVGAPYDGPNERGAVYIFHGSASGAMEKHSQIIFAEDIQATLSTFGFSLSGGVDLDENEYPDIVVGAYESDTAVFL</sequence>
<dbReference type="PANTHER" id="PTHR23220:SF133">
    <property type="entry name" value="INTEGRIN ALPHA-PS2"/>
    <property type="match status" value="1"/>
</dbReference>
<dbReference type="PRINTS" id="PR01185">
    <property type="entry name" value="INTEGRINA"/>
</dbReference>
<evidence type="ECO:0000313" key="6">
    <source>
        <dbReference type="EMBL" id="CAG2059731.1"/>
    </source>
</evidence>
<feature type="repeat" description="FG-GAP" evidence="4">
    <location>
        <begin position="176"/>
        <end position="221"/>
    </location>
</feature>
<dbReference type="Proteomes" id="UP001153148">
    <property type="component" value="Unassembled WGS sequence"/>
</dbReference>
<dbReference type="Pfam" id="PF01839">
    <property type="entry name" value="FG-GAP"/>
    <property type="match status" value="1"/>
</dbReference>
<evidence type="ECO:0000313" key="7">
    <source>
        <dbReference type="Proteomes" id="UP001153148"/>
    </source>
</evidence>
<dbReference type="InterPro" id="IPR013517">
    <property type="entry name" value="FG-GAP"/>
</dbReference>
<dbReference type="SMART" id="SM00191">
    <property type="entry name" value="Int_alpha"/>
    <property type="match status" value="2"/>
</dbReference>
<dbReference type="InterPro" id="IPR028994">
    <property type="entry name" value="Integrin_alpha_N"/>
</dbReference>
<keyword evidence="5" id="KW-0675">Receptor</keyword>
<comment type="subcellular location">
    <subcellularLocation>
        <location evidence="5">Membrane</location>
        <topology evidence="5">Single-pass type I membrane protein</topology>
    </subcellularLocation>
</comment>
<comment type="caution">
    <text evidence="6">The sequence shown here is derived from an EMBL/GenBank/DDBJ whole genome shotgun (WGS) entry which is preliminary data.</text>
</comment>
<evidence type="ECO:0000256" key="5">
    <source>
        <dbReference type="RuleBase" id="RU003762"/>
    </source>
</evidence>
<keyword evidence="5" id="KW-0130">Cell adhesion</keyword>
<dbReference type="Gene3D" id="2.130.10.130">
    <property type="entry name" value="Integrin alpha, N-terminal"/>
    <property type="match status" value="1"/>
</dbReference>